<dbReference type="Gene3D" id="3.60.15.10">
    <property type="entry name" value="Ribonuclease Z/Hydroxyacylglutathione hydrolase-like"/>
    <property type="match status" value="1"/>
</dbReference>
<dbReference type="PANTHER" id="PTHR42951">
    <property type="entry name" value="METALLO-BETA-LACTAMASE DOMAIN-CONTAINING"/>
    <property type="match status" value="1"/>
</dbReference>
<proteinExistence type="predicted"/>
<evidence type="ECO:0000259" key="1">
    <source>
        <dbReference type="SMART" id="SM00849"/>
    </source>
</evidence>
<accession>A0A917BAL5</accession>
<feature type="domain" description="Metallo-beta-lactamase" evidence="1">
    <location>
        <begin position="25"/>
        <end position="230"/>
    </location>
</feature>
<protein>
    <submittedName>
        <fullName evidence="2">MBL fold metallo-hydrolase</fullName>
    </submittedName>
</protein>
<dbReference type="SUPFAM" id="SSF56281">
    <property type="entry name" value="Metallo-hydrolase/oxidoreductase"/>
    <property type="match status" value="1"/>
</dbReference>
<dbReference type="InterPro" id="IPR001279">
    <property type="entry name" value="Metallo-B-lactamas"/>
</dbReference>
<dbReference type="PANTHER" id="PTHR42951:SF22">
    <property type="entry name" value="METALLO BETA-LACTAMASE SUPERFAMILY LIPOPROTEIN"/>
    <property type="match status" value="1"/>
</dbReference>
<reference evidence="2" key="2">
    <citation type="submission" date="2020-09" db="EMBL/GenBank/DDBJ databases">
        <authorList>
            <person name="Sun Q."/>
            <person name="Zhou Y."/>
        </authorList>
    </citation>
    <scope>NUCLEOTIDE SEQUENCE</scope>
    <source>
        <strain evidence="2">CGMCC 1.12153</strain>
    </source>
</reference>
<dbReference type="EMBL" id="BMEL01000005">
    <property type="protein sequence ID" value="GGF34692.1"/>
    <property type="molecule type" value="Genomic_DNA"/>
</dbReference>
<dbReference type="CDD" id="cd07726">
    <property type="entry name" value="ST1585-like_MBL-fold"/>
    <property type="match status" value="1"/>
</dbReference>
<gene>
    <name evidence="2" type="ORF">GCM10010954_37220</name>
</gene>
<comment type="caution">
    <text evidence="2">The sequence shown here is derived from an EMBL/GenBank/DDBJ whole genome shotgun (WGS) entry which is preliminary data.</text>
</comment>
<sequence length="317" mass="35887">MKKKDPIKFSDRIHLIDGFDLGIPGRTGTYVIEEENLTLVETGPSPSVPRIVEGLKDLELDPKDVRYLILTHIHLDHAGGAGLLLKECPEAEVIVHEKGKRHLANPSRLIEGARAVYGDSFDQLFDPILPIEEEKLIVKEEGDTLEISPDCTLKFFDTPGHANHHLGIYDPVSNGIFTGDTAGIRYHQTLDYGVTFYLPSTSPNQFDPEEMKQSIQRFRDLKVDHIYFGHFGKTDEPEAAFNQVVEWIPKFVEAGEEALVNGNGIEGVKNRLYEKVNAYLRELQIPDDHPVYEVIQLDIEVCAMGLVDYLRKKERNR</sequence>
<evidence type="ECO:0000313" key="2">
    <source>
        <dbReference type="EMBL" id="GGF34692.1"/>
    </source>
</evidence>
<name>A0A917BAL5_HALAA</name>
<keyword evidence="3" id="KW-1185">Reference proteome</keyword>
<organism evidence="2 3">
    <name type="scientific">Halobacillus andaensis</name>
    <dbReference type="NCBI Taxonomy" id="1176239"/>
    <lineage>
        <taxon>Bacteria</taxon>
        <taxon>Bacillati</taxon>
        <taxon>Bacillota</taxon>
        <taxon>Bacilli</taxon>
        <taxon>Bacillales</taxon>
        <taxon>Bacillaceae</taxon>
        <taxon>Halobacillus</taxon>
    </lineage>
</organism>
<dbReference type="InterPro" id="IPR037482">
    <property type="entry name" value="ST1585_MBL-fold"/>
</dbReference>
<reference evidence="2" key="1">
    <citation type="journal article" date="2014" name="Int. J. Syst. Evol. Microbiol.">
        <title>Complete genome sequence of Corynebacterium casei LMG S-19264T (=DSM 44701T), isolated from a smear-ripened cheese.</title>
        <authorList>
            <consortium name="US DOE Joint Genome Institute (JGI-PGF)"/>
            <person name="Walter F."/>
            <person name="Albersmeier A."/>
            <person name="Kalinowski J."/>
            <person name="Ruckert C."/>
        </authorList>
    </citation>
    <scope>NUCLEOTIDE SEQUENCE</scope>
    <source>
        <strain evidence="2">CGMCC 1.12153</strain>
    </source>
</reference>
<dbReference type="Proteomes" id="UP000660110">
    <property type="component" value="Unassembled WGS sequence"/>
</dbReference>
<dbReference type="RefSeq" id="WP_188379042.1">
    <property type="nucleotide sequence ID" value="NZ_BMEL01000005.1"/>
</dbReference>
<dbReference type="InterPro" id="IPR036866">
    <property type="entry name" value="RibonucZ/Hydroxyglut_hydro"/>
</dbReference>
<dbReference type="SMART" id="SM00849">
    <property type="entry name" value="Lactamase_B"/>
    <property type="match status" value="1"/>
</dbReference>
<dbReference type="AlphaFoldDB" id="A0A917BAL5"/>
<evidence type="ECO:0000313" key="3">
    <source>
        <dbReference type="Proteomes" id="UP000660110"/>
    </source>
</evidence>
<dbReference type="InterPro" id="IPR050855">
    <property type="entry name" value="NDM-1-like"/>
</dbReference>
<dbReference type="Pfam" id="PF00753">
    <property type="entry name" value="Lactamase_B"/>
    <property type="match status" value="1"/>
</dbReference>